<dbReference type="CDD" id="cd11528">
    <property type="entry name" value="NTP-PPase_MazG_Nterm"/>
    <property type="match status" value="1"/>
</dbReference>
<dbReference type="InterPro" id="IPR004518">
    <property type="entry name" value="MazG-like_dom"/>
</dbReference>
<evidence type="ECO:0000259" key="1">
    <source>
        <dbReference type="Pfam" id="PF00590"/>
    </source>
</evidence>
<dbReference type="PANTHER" id="PTHR30522">
    <property type="entry name" value="NUCLEOSIDE TRIPHOSPHATE PYROPHOSPHOHYDROLASE"/>
    <property type="match status" value="1"/>
</dbReference>
<dbReference type="InterPro" id="IPR000878">
    <property type="entry name" value="4pyrrol_Mease"/>
</dbReference>
<dbReference type="GO" id="GO:0047429">
    <property type="term" value="F:nucleoside triphosphate diphosphatase activity"/>
    <property type="evidence" value="ECO:0007669"/>
    <property type="project" value="InterPro"/>
</dbReference>
<dbReference type="RefSeq" id="WP_120190274.1">
    <property type="nucleotide sequence ID" value="NZ_MCHY01000009.1"/>
</dbReference>
<dbReference type="Gene3D" id="1.10.287.1080">
    <property type="entry name" value="MazG-like"/>
    <property type="match status" value="2"/>
</dbReference>
<dbReference type="Pfam" id="PF03819">
    <property type="entry name" value="MazG"/>
    <property type="match status" value="1"/>
</dbReference>
<evidence type="ECO:0000313" key="3">
    <source>
        <dbReference type="EMBL" id="RKD22792.1"/>
    </source>
</evidence>
<dbReference type="EMBL" id="MCHY01000009">
    <property type="protein sequence ID" value="RKD22792.1"/>
    <property type="molecule type" value="Genomic_DNA"/>
</dbReference>
<dbReference type="GO" id="GO:0006950">
    <property type="term" value="P:response to stress"/>
    <property type="evidence" value="ECO:0007669"/>
    <property type="project" value="UniProtKB-ARBA"/>
</dbReference>
<dbReference type="CDD" id="cd11723">
    <property type="entry name" value="YabN_N_like"/>
    <property type="match status" value="1"/>
</dbReference>
<dbReference type="Proteomes" id="UP000284219">
    <property type="component" value="Unassembled WGS sequence"/>
</dbReference>
<dbReference type="CDD" id="cd11529">
    <property type="entry name" value="NTP-PPase_MazG_Cterm"/>
    <property type="match status" value="1"/>
</dbReference>
<feature type="domain" description="Tetrapyrrole methylase" evidence="1">
    <location>
        <begin position="3"/>
        <end position="207"/>
    </location>
</feature>
<dbReference type="InterPro" id="IPR035996">
    <property type="entry name" value="4pyrrol_Methylase_sf"/>
</dbReference>
<dbReference type="InterPro" id="IPR035013">
    <property type="entry name" value="YabN_N"/>
</dbReference>
<dbReference type="InterPro" id="IPR011551">
    <property type="entry name" value="NTP_PyrPHydrolase_MazG"/>
</dbReference>
<keyword evidence="3" id="KW-0378">Hydrolase</keyword>
<dbReference type="GO" id="GO:0046081">
    <property type="term" value="P:dUTP catabolic process"/>
    <property type="evidence" value="ECO:0007669"/>
    <property type="project" value="TreeGrafter"/>
</dbReference>
<dbReference type="PANTHER" id="PTHR30522:SF0">
    <property type="entry name" value="NUCLEOSIDE TRIPHOSPHATE PYROPHOSPHOHYDROLASE"/>
    <property type="match status" value="1"/>
</dbReference>
<dbReference type="PIRSF" id="PIRSF002845">
    <property type="entry name" value="Ttrprl_mtas_MazG"/>
    <property type="match status" value="1"/>
</dbReference>
<keyword evidence="4" id="KW-1185">Reference proteome</keyword>
<dbReference type="GO" id="GO:0046052">
    <property type="term" value="P:UTP catabolic process"/>
    <property type="evidence" value="ECO:0007669"/>
    <property type="project" value="TreeGrafter"/>
</dbReference>
<dbReference type="GO" id="GO:0006203">
    <property type="term" value="P:dGTP catabolic process"/>
    <property type="evidence" value="ECO:0007669"/>
    <property type="project" value="TreeGrafter"/>
</dbReference>
<dbReference type="InterPro" id="IPR014777">
    <property type="entry name" value="4pyrrole_Mease_sub1"/>
</dbReference>
<accession>A0A419SG74</accession>
<dbReference type="InterPro" id="IPR048011">
    <property type="entry name" value="NTP-PPase_MazG-like_C"/>
</dbReference>
<dbReference type="GO" id="GO:0008168">
    <property type="term" value="F:methyltransferase activity"/>
    <property type="evidence" value="ECO:0007669"/>
    <property type="project" value="InterPro"/>
</dbReference>
<feature type="domain" description="NTP pyrophosphohydrolase MazG-like" evidence="2">
    <location>
        <begin position="257"/>
        <end position="330"/>
    </location>
</feature>
<dbReference type="GO" id="GO:0046076">
    <property type="term" value="P:dTTP catabolic process"/>
    <property type="evidence" value="ECO:0007669"/>
    <property type="project" value="TreeGrafter"/>
</dbReference>
<organism evidence="3 4">
    <name type="scientific">Ammoniphilus oxalaticus</name>
    <dbReference type="NCBI Taxonomy" id="66863"/>
    <lineage>
        <taxon>Bacteria</taxon>
        <taxon>Bacillati</taxon>
        <taxon>Bacillota</taxon>
        <taxon>Bacilli</taxon>
        <taxon>Bacillales</taxon>
        <taxon>Paenibacillaceae</taxon>
        <taxon>Aneurinibacillus group</taxon>
        <taxon>Ammoniphilus</taxon>
    </lineage>
</organism>
<dbReference type="FunFam" id="1.10.287.1080:FF:000003">
    <property type="entry name" value="Nucleoside triphosphate pyrophosphohydrolase"/>
    <property type="match status" value="1"/>
</dbReference>
<dbReference type="Pfam" id="PF00590">
    <property type="entry name" value="TP_methylase"/>
    <property type="match status" value="1"/>
</dbReference>
<dbReference type="NCBIfam" id="NF007113">
    <property type="entry name" value="PRK09562.1"/>
    <property type="match status" value="1"/>
</dbReference>
<dbReference type="InterPro" id="IPR048015">
    <property type="entry name" value="NTP-PPase_MazG-like_N"/>
</dbReference>
<protein>
    <submittedName>
        <fullName evidence="3">Nucleoside triphosphate pyrophosphohydrolase</fullName>
    </submittedName>
</protein>
<dbReference type="InterPro" id="IPR024180">
    <property type="entry name" value="Tetrapyrrole_Mease/MazG_pred"/>
</dbReference>
<comment type="caution">
    <text evidence="3">The sequence shown here is derived from an EMBL/GenBank/DDBJ whole genome shotgun (WGS) entry which is preliminary data.</text>
</comment>
<dbReference type="FunFam" id="1.10.287.1080:FF:000001">
    <property type="entry name" value="Nucleoside triphosphate pyrophosphohydrolase"/>
    <property type="match status" value="1"/>
</dbReference>
<dbReference type="Gene3D" id="3.40.1010.10">
    <property type="entry name" value="Cobalt-precorrin-4 Transmethylase, Domain 1"/>
    <property type="match status" value="1"/>
</dbReference>
<dbReference type="SUPFAM" id="SSF101386">
    <property type="entry name" value="all-alpha NTP pyrophosphatases"/>
    <property type="match status" value="2"/>
</dbReference>
<sequence>MGKITVIGLGAGDINQLTLGTYETIKAAEQLYVRTEQHPVVAQLREQGIKIVSYDSLYEQVAEFAEVYERIANELIEKACDGQTLLFAAPGHPLVAEQTTLLLLEKGAQRGIEVDIQGGQSFLDPLFSALRVDPSEGFTLLDALSLDKKLLNPWAHLIITQVYDDLTAADVKLTLMDVYPDDYEITFVSAAGVAGQEKVSKMPLYELDHQWQGVDNLAAVYVPPTAEDVILNRQFNALREIIAILRGPEGCPWDREQTHQSIRKHLIEEAYEVLETIDDDDPEAMCEELGDLLMQVMLHAQIAEDNGDFMIDDIIFELNEKLIRRHPHVFGAKRANTGEEAVVNWDQIKMREKEAKGIDLTRRSLLDGIPRGLPGLMVAYELSKRASKVGFDWDQVQDVYAKIEEELEEVKTAESWEHAKEEVGDLLFAAANLARFLKIDPEEALALTNRKFKQRFQYIENTLNKPLPEATLDEMEALWQEAKRK</sequence>
<dbReference type="NCBIfam" id="TIGR00444">
    <property type="entry name" value="mazG"/>
    <property type="match status" value="1"/>
</dbReference>
<dbReference type="SUPFAM" id="SSF53790">
    <property type="entry name" value="Tetrapyrrole methylase"/>
    <property type="match status" value="1"/>
</dbReference>
<reference evidence="3 4" key="1">
    <citation type="submission" date="2016-08" db="EMBL/GenBank/DDBJ databases">
        <title>Novel Firmicute Genomes.</title>
        <authorList>
            <person name="Poppleton D.I."/>
            <person name="Gribaldo S."/>
        </authorList>
    </citation>
    <scope>NUCLEOTIDE SEQUENCE [LARGE SCALE GENOMIC DNA]</scope>
    <source>
        <strain evidence="3 4">RAOx-1</strain>
    </source>
</reference>
<dbReference type="GO" id="GO:0046047">
    <property type="term" value="P:TTP catabolic process"/>
    <property type="evidence" value="ECO:0007669"/>
    <property type="project" value="TreeGrafter"/>
</dbReference>
<dbReference type="AlphaFoldDB" id="A0A419SG74"/>
<evidence type="ECO:0000313" key="4">
    <source>
        <dbReference type="Proteomes" id="UP000284219"/>
    </source>
</evidence>
<proteinExistence type="predicted"/>
<dbReference type="GO" id="GO:0046061">
    <property type="term" value="P:dATP catabolic process"/>
    <property type="evidence" value="ECO:0007669"/>
    <property type="project" value="TreeGrafter"/>
</dbReference>
<evidence type="ECO:0000259" key="2">
    <source>
        <dbReference type="Pfam" id="PF03819"/>
    </source>
</evidence>
<gene>
    <name evidence="3" type="ORF">BEP19_11125</name>
</gene>
<name>A0A419SG74_9BACL</name>
<dbReference type="OrthoDB" id="9808939at2"/>